<dbReference type="InterPro" id="IPR004638">
    <property type="entry name" value="EmrB-like"/>
</dbReference>
<dbReference type="NCBIfam" id="TIGR00711">
    <property type="entry name" value="efflux_EmrB"/>
    <property type="match status" value="1"/>
</dbReference>
<feature type="transmembrane region" description="Helical" evidence="8">
    <location>
        <begin position="372"/>
        <end position="393"/>
    </location>
</feature>
<evidence type="ECO:0000313" key="11">
    <source>
        <dbReference type="Proteomes" id="UP000650224"/>
    </source>
</evidence>
<dbReference type="PRINTS" id="PR01036">
    <property type="entry name" value="TCRTETB"/>
</dbReference>
<feature type="transmembrane region" description="Helical" evidence="8">
    <location>
        <begin position="454"/>
        <end position="472"/>
    </location>
</feature>
<dbReference type="Gene3D" id="1.20.1250.20">
    <property type="entry name" value="MFS general substrate transporter like domains"/>
    <property type="match status" value="1"/>
</dbReference>
<evidence type="ECO:0000256" key="4">
    <source>
        <dbReference type="ARBA" id="ARBA00022475"/>
    </source>
</evidence>
<sequence length="481" mass="50432">MRPYSEKPKEVRVTRTLADLDARGRMILLYTCCLSVFIVSMDGYAVSVALPEIGVSLGADVSQLQWVISAYALSTAGFLMLAGSVADRIGRRKVFQFGLSLFTLGSLFSSLAPTVEILIAARVLQGLGGSMLNPVALSIISNTFSDAGARARALGIWSSVIGISMALGPPIGGLLVNLISWRAVFWLNIPIAVAAIVLAAQFIPESRAATHRRLDPPGQVLMIFFLAGLNIGLIQGGALGWTHPFVLGAFLVATTAIILFIWWENRATEPLLAPAFFRSRTFSVAVISAVLAFISTTGILFSITLFLQNTRGLTPMQAGLMLLPLAVMVAVSSPVSGRLVAAYGPAPSLMIAGAVMATGGLLLTFLGQNTPLWHLGLAFGVYGIGFGLVNTPITNAAVSGLPRDQSGTAAAVTSTARQGGNSLGAAIFGSILVARMAETAGDGGVDPAAAYTPLWWIVTAIGLVILLCGWSVRKFRVDSRG</sequence>
<dbReference type="PANTHER" id="PTHR42718">
    <property type="entry name" value="MAJOR FACILITATOR SUPERFAMILY MULTIDRUG TRANSPORTER MFSC"/>
    <property type="match status" value="1"/>
</dbReference>
<keyword evidence="4" id="KW-1003">Cell membrane</keyword>
<reference evidence="10 11" key="1">
    <citation type="submission" date="2020-08" db="EMBL/GenBank/DDBJ databases">
        <title>A Genomic Blueprint of the Chicken Gut Microbiome.</title>
        <authorList>
            <person name="Gilroy R."/>
            <person name="Ravi A."/>
            <person name="Getino M."/>
            <person name="Pursley I."/>
            <person name="Horton D.L."/>
            <person name="Alikhan N.-F."/>
            <person name="Baker D."/>
            <person name="Gharbi K."/>
            <person name="Hall N."/>
            <person name="Watson M."/>
            <person name="Adriaenssens E.M."/>
            <person name="Foster-Nyarko E."/>
            <person name="Jarju S."/>
            <person name="Secka A."/>
            <person name="Antonio M."/>
            <person name="Oren A."/>
            <person name="Chaudhuri R."/>
            <person name="La Ragione R.M."/>
            <person name="Hildebrand F."/>
            <person name="Pallen M.J."/>
        </authorList>
    </citation>
    <scope>NUCLEOTIDE SEQUENCE [LARGE SCALE GENOMIC DNA]</scope>
    <source>
        <strain evidence="10 11">Sa1YVA5</strain>
    </source>
</reference>
<dbReference type="Gene3D" id="1.20.1720.10">
    <property type="entry name" value="Multidrug resistance protein D"/>
    <property type="match status" value="1"/>
</dbReference>
<dbReference type="AlphaFoldDB" id="A0A8I0HLT8"/>
<feature type="transmembrane region" description="Helical" evidence="8">
    <location>
        <begin position="283"/>
        <end position="307"/>
    </location>
</feature>
<comment type="similarity">
    <text evidence="2">Belongs to the major facilitator superfamily. EmrB family.</text>
</comment>
<keyword evidence="7 8" id="KW-0472">Membrane</keyword>
<proteinExistence type="inferred from homology"/>
<evidence type="ECO:0000256" key="1">
    <source>
        <dbReference type="ARBA" id="ARBA00004651"/>
    </source>
</evidence>
<dbReference type="EMBL" id="JACSPR010000001">
    <property type="protein sequence ID" value="MBD8028851.1"/>
    <property type="molecule type" value="Genomic_DNA"/>
</dbReference>
<dbReference type="InterPro" id="IPR011701">
    <property type="entry name" value="MFS"/>
</dbReference>
<feature type="transmembrane region" description="Helical" evidence="8">
    <location>
        <begin position="346"/>
        <end position="365"/>
    </location>
</feature>
<accession>A0A8I0HLT8</accession>
<keyword evidence="6 8" id="KW-1133">Transmembrane helix</keyword>
<feature type="transmembrane region" description="Helical" evidence="8">
    <location>
        <begin position="245"/>
        <end position="263"/>
    </location>
</feature>
<feature type="transmembrane region" description="Helical" evidence="8">
    <location>
        <begin position="66"/>
        <end position="86"/>
    </location>
</feature>
<evidence type="ECO:0000256" key="2">
    <source>
        <dbReference type="ARBA" id="ARBA00008537"/>
    </source>
</evidence>
<dbReference type="PROSITE" id="PS50850">
    <property type="entry name" value="MFS"/>
    <property type="match status" value="1"/>
</dbReference>
<evidence type="ECO:0000313" key="10">
    <source>
        <dbReference type="EMBL" id="MBD8028851.1"/>
    </source>
</evidence>
<feature type="transmembrane region" description="Helical" evidence="8">
    <location>
        <begin position="154"/>
        <end position="176"/>
    </location>
</feature>
<dbReference type="InterPro" id="IPR020846">
    <property type="entry name" value="MFS_dom"/>
</dbReference>
<organism evidence="10 11">
    <name type="scientific">Corynebacterium gallinarum</name>
    <dbReference type="NCBI Taxonomy" id="2762214"/>
    <lineage>
        <taxon>Bacteria</taxon>
        <taxon>Bacillati</taxon>
        <taxon>Actinomycetota</taxon>
        <taxon>Actinomycetes</taxon>
        <taxon>Mycobacteriales</taxon>
        <taxon>Corynebacteriaceae</taxon>
        <taxon>Corynebacterium</taxon>
    </lineage>
</organism>
<feature type="transmembrane region" description="Helical" evidence="8">
    <location>
        <begin position="183"/>
        <end position="204"/>
    </location>
</feature>
<dbReference type="Proteomes" id="UP000650224">
    <property type="component" value="Unassembled WGS sequence"/>
</dbReference>
<feature type="transmembrane region" description="Helical" evidence="8">
    <location>
        <begin position="216"/>
        <end position="233"/>
    </location>
</feature>
<evidence type="ECO:0000259" key="9">
    <source>
        <dbReference type="PROSITE" id="PS50850"/>
    </source>
</evidence>
<protein>
    <submittedName>
        <fullName evidence="10">MFS transporter</fullName>
    </submittedName>
</protein>
<comment type="subcellular location">
    <subcellularLocation>
        <location evidence="1">Cell membrane</location>
        <topology evidence="1">Multi-pass membrane protein</topology>
    </subcellularLocation>
</comment>
<evidence type="ECO:0000256" key="6">
    <source>
        <dbReference type="ARBA" id="ARBA00022989"/>
    </source>
</evidence>
<dbReference type="CDD" id="cd17321">
    <property type="entry name" value="MFS_MMR_MDR_like"/>
    <property type="match status" value="1"/>
</dbReference>
<dbReference type="GO" id="GO:0005886">
    <property type="term" value="C:plasma membrane"/>
    <property type="evidence" value="ECO:0007669"/>
    <property type="project" value="UniProtKB-SubCell"/>
</dbReference>
<evidence type="ECO:0000256" key="3">
    <source>
        <dbReference type="ARBA" id="ARBA00022448"/>
    </source>
</evidence>
<evidence type="ECO:0000256" key="8">
    <source>
        <dbReference type="SAM" id="Phobius"/>
    </source>
</evidence>
<dbReference type="SUPFAM" id="SSF103473">
    <property type="entry name" value="MFS general substrate transporter"/>
    <property type="match status" value="2"/>
</dbReference>
<dbReference type="Pfam" id="PF07690">
    <property type="entry name" value="MFS_1"/>
    <property type="match status" value="2"/>
</dbReference>
<keyword evidence="5 8" id="KW-0812">Transmembrane</keyword>
<keyword evidence="11" id="KW-1185">Reference proteome</keyword>
<dbReference type="PANTHER" id="PTHR42718:SF9">
    <property type="entry name" value="MAJOR FACILITATOR SUPERFAMILY MULTIDRUG TRANSPORTER MFSC"/>
    <property type="match status" value="1"/>
</dbReference>
<dbReference type="InterPro" id="IPR036259">
    <property type="entry name" value="MFS_trans_sf"/>
</dbReference>
<evidence type="ECO:0000256" key="7">
    <source>
        <dbReference type="ARBA" id="ARBA00023136"/>
    </source>
</evidence>
<dbReference type="GO" id="GO:0022857">
    <property type="term" value="F:transmembrane transporter activity"/>
    <property type="evidence" value="ECO:0007669"/>
    <property type="project" value="InterPro"/>
</dbReference>
<comment type="caution">
    <text evidence="10">The sequence shown here is derived from an EMBL/GenBank/DDBJ whole genome shotgun (WGS) entry which is preliminary data.</text>
</comment>
<feature type="domain" description="Major facilitator superfamily (MFS) profile" evidence="9">
    <location>
        <begin position="28"/>
        <end position="477"/>
    </location>
</feature>
<gene>
    <name evidence="10" type="ORF">H9627_00670</name>
</gene>
<feature type="transmembrane region" description="Helical" evidence="8">
    <location>
        <begin position="98"/>
        <end position="124"/>
    </location>
</feature>
<name>A0A8I0HLT8_9CORY</name>
<feature type="transmembrane region" description="Helical" evidence="8">
    <location>
        <begin position="27"/>
        <end position="46"/>
    </location>
</feature>
<keyword evidence="3" id="KW-0813">Transport</keyword>
<evidence type="ECO:0000256" key="5">
    <source>
        <dbReference type="ARBA" id="ARBA00022692"/>
    </source>
</evidence>
<feature type="transmembrane region" description="Helical" evidence="8">
    <location>
        <begin position="319"/>
        <end position="340"/>
    </location>
</feature>